<dbReference type="OrthoDB" id="2587363at2759"/>
<dbReference type="EMBL" id="KB446558">
    <property type="protein sequence ID" value="EME83359.1"/>
    <property type="molecule type" value="Genomic_DNA"/>
</dbReference>
<accession>M2ZWI7</accession>
<sequence length="68" mass="7109">MLPTTAVAVALLSCIASAQNRNTTHSPEMGPAAFMWPPDRPWSAESDHIPPCGSSSGVGNRTGFPLSE</sequence>
<dbReference type="RefSeq" id="XP_007925773.1">
    <property type="nucleotide sequence ID" value="XM_007927582.1"/>
</dbReference>
<evidence type="ECO:0000256" key="1">
    <source>
        <dbReference type="SAM" id="MobiDB-lite"/>
    </source>
</evidence>
<evidence type="ECO:0000313" key="5">
    <source>
        <dbReference type="Proteomes" id="UP000016932"/>
    </source>
</evidence>
<keyword evidence="5" id="KW-1185">Reference proteome</keyword>
<dbReference type="AlphaFoldDB" id="M2ZWI7"/>
<evidence type="ECO:0000259" key="3">
    <source>
        <dbReference type="Pfam" id="PF20238"/>
    </source>
</evidence>
<feature type="chain" id="PRO_5004031171" description="Copper acquisition factor BIM1-like domain-containing protein" evidence="2">
    <location>
        <begin position="19"/>
        <end position="68"/>
    </location>
</feature>
<evidence type="ECO:0000256" key="2">
    <source>
        <dbReference type="SAM" id="SignalP"/>
    </source>
</evidence>
<dbReference type="HOGENOM" id="CLU_2795026_0_0_1"/>
<dbReference type="InterPro" id="IPR046530">
    <property type="entry name" value="BIM1-like_dom"/>
</dbReference>
<keyword evidence="2" id="KW-0732">Signal</keyword>
<gene>
    <name evidence="4" type="ORF">MYCFIDRAFT_38714</name>
</gene>
<dbReference type="Pfam" id="PF20238">
    <property type="entry name" value="BIM1-like_dom"/>
    <property type="match status" value="1"/>
</dbReference>
<feature type="signal peptide" evidence="2">
    <location>
        <begin position="1"/>
        <end position="18"/>
    </location>
</feature>
<feature type="region of interest" description="Disordered" evidence="1">
    <location>
        <begin position="20"/>
        <end position="68"/>
    </location>
</feature>
<protein>
    <recommendedName>
        <fullName evidence="3">Copper acquisition factor BIM1-like domain-containing protein</fullName>
    </recommendedName>
</protein>
<dbReference type="Proteomes" id="UP000016932">
    <property type="component" value="Unassembled WGS sequence"/>
</dbReference>
<reference evidence="4 5" key="1">
    <citation type="journal article" date="2012" name="PLoS Pathog.">
        <title>Diverse lifestyles and strategies of plant pathogenesis encoded in the genomes of eighteen Dothideomycetes fungi.</title>
        <authorList>
            <person name="Ohm R.A."/>
            <person name="Feau N."/>
            <person name="Henrissat B."/>
            <person name="Schoch C.L."/>
            <person name="Horwitz B.A."/>
            <person name="Barry K.W."/>
            <person name="Condon B.J."/>
            <person name="Copeland A.C."/>
            <person name="Dhillon B."/>
            <person name="Glaser F."/>
            <person name="Hesse C.N."/>
            <person name="Kosti I."/>
            <person name="LaButti K."/>
            <person name="Lindquist E.A."/>
            <person name="Lucas S."/>
            <person name="Salamov A.A."/>
            <person name="Bradshaw R.E."/>
            <person name="Ciuffetti L."/>
            <person name="Hamelin R.C."/>
            <person name="Kema G.H.J."/>
            <person name="Lawrence C."/>
            <person name="Scott J.A."/>
            <person name="Spatafora J.W."/>
            <person name="Turgeon B.G."/>
            <person name="de Wit P.J.G.M."/>
            <person name="Zhong S."/>
            <person name="Goodwin S.B."/>
            <person name="Grigoriev I.V."/>
        </authorList>
    </citation>
    <scope>NUCLEOTIDE SEQUENCE [LARGE SCALE GENOMIC DNA]</scope>
    <source>
        <strain evidence="4 5">CIRAD86</strain>
    </source>
</reference>
<dbReference type="GeneID" id="19339256"/>
<evidence type="ECO:0000313" key="4">
    <source>
        <dbReference type="EMBL" id="EME83359.1"/>
    </source>
</evidence>
<feature type="domain" description="Copper acquisition factor BIM1-like" evidence="3">
    <location>
        <begin position="29"/>
        <end position="67"/>
    </location>
</feature>
<dbReference type="eggNOG" id="ENOG502S3DR">
    <property type="taxonomic scope" value="Eukaryota"/>
</dbReference>
<dbReference type="KEGG" id="pfj:MYCFIDRAFT_38714"/>
<organism evidence="4 5">
    <name type="scientific">Pseudocercospora fijiensis (strain CIRAD86)</name>
    <name type="common">Black leaf streak disease fungus</name>
    <name type="synonym">Mycosphaerella fijiensis</name>
    <dbReference type="NCBI Taxonomy" id="383855"/>
    <lineage>
        <taxon>Eukaryota</taxon>
        <taxon>Fungi</taxon>
        <taxon>Dikarya</taxon>
        <taxon>Ascomycota</taxon>
        <taxon>Pezizomycotina</taxon>
        <taxon>Dothideomycetes</taxon>
        <taxon>Dothideomycetidae</taxon>
        <taxon>Mycosphaerellales</taxon>
        <taxon>Mycosphaerellaceae</taxon>
        <taxon>Pseudocercospora</taxon>
    </lineage>
</organism>
<dbReference type="VEuPathDB" id="FungiDB:MYCFIDRAFT_38714"/>
<proteinExistence type="predicted"/>
<name>M2ZWI7_PSEFD</name>